<reference evidence="1 2" key="1">
    <citation type="submission" date="2016-02" db="EMBL/GenBank/DDBJ databases">
        <authorList>
            <consortium name="Pathogen Informatics"/>
        </authorList>
    </citation>
    <scope>NUCLEOTIDE SEQUENCE [LARGE SCALE GENOMIC DNA]</scope>
    <source>
        <strain evidence="1 2">RC20</strain>
    </source>
</reference>
<evidence type="ECO:0000313" key="2">
    <source>
        <dbReference type="Proteomes" id="UP000069632"/>
    </source>
</evidence>
<dbReference type="EMBL" id="FIZP01000001">
    <property type="protein sequence ID" value="CZE46665.1"/>
    <property type="molecule type" value="Genomic_DNA"/>
</dbReference>
<gene>
    <name evidence="1" type="ORF">ERS672216_00493</name>
</gene>
<keyword evidence="2" id="KW-1185">Reference proteome</keyword>
<name>A0A128ECH4_9BACT</name>
<protein>
    <submittedName>
        <fullName evidence="1">N-terminal methylation domain-containing protein</fullName>
    </submittedName>
</protein>
<organism evidence="1 2">
    <name type="scientific">Campylobacter geochelonis</name>
    <dbReference type="NCBI Taxonomy" id="1780362"/>
    <lineage>
        <taxon>Bacteria</taxon>
        <taxon>Pseudomonadati</taxon>
        <taxon>Campylobacterota</taxon>
        <taxon>Epsilonproteobacteria</taxon>
        <taxon>Campylobacterales</taxon>
        <taxon>Campylobacteraceae</taxon>
        <taxon>Campylobacter</taxon>
    </lineage>
</organism>
<sequence>MAAGKKCLSVKVVPYDAGTAKPATLTVTAGGTGESICDKIHAMPSIKKILDGKYTYQAIKTAATSTKEATYESKDSEKGEIAISGLGVVY</sequence>
<accession>A0A128ECH4</accession>
<evidence type="ECO:0000313" key="1">
    <source>
        <dbReference type="EMBL" id="CZE46665.1"/>
    </source>
</evidence>
<dbReference type="Proteomes" id="UP000069632">
    <property type="component" value="Unassembled WGS sequence"/>
</dbReference>
<dbReference type="AlphaFoldDB" id="A0A128ECH4"/>
<proteinExistence type="predicted"/>